<dbReference type="Pfam" id="PF00893">
    <property type="entry name" value="Multi_Drug_Res"/>
    <property type="match status" value="1"/>
</dbReference>
<keyword evidence="7 10" id="KW-1133">Transmembrane helix</keyword>
<keyword evidence="4" id="KW-1003">Cell membrane</keyword>
<name>A0A923SRM5_9FIRM</name>
<dbReference type="GO" id="GO:0015297">
    <property type="term" value="F:antiporter activity"/>
    <property type="evidence" value="ECO:0007669"/>
    <property type="project" value="TreeGrafter"/>
</dbReference>
<feature type="transmembrane region" description="Helical" evidence="10">
    <location>
        <begin position="91"/>
        <end position="111"/>
    </location>
</feature>
<feature type="transmembrane region" description="Helical" evidence="10">
    <location>
        <begin position="7"/>
        <end position="25"/>
    </location>
</feature>
<dbReference type="Proteomes" id="UP000602647">
    <property type="component" value="Unassembled WGS sequence"/>
</dbReference>
<dbReference type="SUPFAM" id="SSF103481">
    <property type="entry name" value="Multidrug resistance efflux transporter EmrE"/>
    <property type="match status" value="1"/>
</dbReference>
<evidence type="ECO:0000256" key="2">
    <source>
        <dbReference type="ARBA" id="ARBA00011359"/>
    </source>
</evidence>
<gene>
    <name evidence="11" type="ORF">H9L42_13465</name>
</gene>
<dbReference type="RefSeq" id="WP_187303927.1">
    <property type="nucleotide sequence ID" value="NZ_CBCTON010000010.1"/>
</dbReference>
<evidence type="ECO:0000256" key="10">
    <source>
        <dbReference type="SAM" id="Phobius"/>
    </source>
</evidence>
<keyword evidence="12" id="KW-1185">Reference proteome</keyword>
<dbReference type="AlphaFoldDB" id="A0A923SRM5"/>
<keyword evidence="8 10" id="KW-0472">Membrane</keyword>
<dbReference type="GO" id="GO:1903711">
    <property type="term" value="P:spermidine transmembrane transport"/>
    <property type="evidence" value="ECO:0007669"/>
    <property type="project" value="TreeGrafter"/>
</dbReference>
<comment type="subunit">
    <text evidence="2">Forms a complex with MdtJ.</text>
</comment>
<dbReference type="InterPro" id="IPR000390">
    <property type="entry name" value="Small_drug/metabolite_transptr"/>
</dbReference>
<organism evidence="11 12">
    <name type="scientific">Zhenpiania hominis</name>
    <dbReference type="NCBI Taxonomy" id="2763644"/>
    <lineage>
        <taxon>Bacteria</taxon>
        <taxon>Bacillati</taxon>
        <taxon>Bacillota</taxon>
        <taxon>Clostridia</taxon>
        <taxon>Peptostreptococcales</taxon>
        <taxon>Anaerovoracaceae</taxon>
        <taxon>Zhenpiania</taxon>
    </lineage>
</organism>
<dbReference type="GO" id="GO:0031460">
    <property type="term" value="P:glycine betaine transport"/>
    <property type="evidence" value="ECO:0007669"/>
    <property type="project" value="TreeGrafter"/>
</dbReference>
<evidence type="ECO:0000256" key="8">
    <source>
        <dbReference type="ARBA" id="ARBA00023136"/>
    </source>
</evidence>
<evidence type="ECO:0000256" key="5">
    <source>
        <dbReference type="ARBA" id="ARBA00022519"/>
    </source>
</evidence>
<evidence type="ECO:0000256" key="4">
    <source>
        <dbReference type="ARBA" id="ARBA00022475"/>
    </source>
</evidence>
<accession>A0A923SRM5</accession>
<evidence type="ECO:0000313" key="11">
    <source>
        <dbReference type="EMBL" id="MBC6680832.1"/>
    </source>
</evidence>
<reference evidence="11" key="1">
    <citation type="submission" date="2020-08" db="EMBL/GenBank/DDBJ databases">
        <title>Genome public.</title>
        <authorList>
            <person name="Liu C."/>
            <person name="Sun Q."/>
        </authorList>
    </citation>
    <scope>NUCLEOTIDE SEQUENCE</scope>
    <source>
        <strain evidence="11">BX12</strain>
    </source>
</reference>
<comment type="subcellular location">
    <subcellularLocation>
        <location evidence="1">Cell inner membrane</location>
        <topology evidence="1">Multi-pass membrane protein</topology>
    </subcellularLocation>
    <subcellularLocation>
        <location evidence="9">Cell membrane</location>
        <topology evidence="9">Multi-pass membrane protein</topology>
    </subcellularLocation>
</comment>
<feature type="transmembrane region" description="Helical" evidence="10">
    <location>
        <begin position="64"/>
        <end position="85"/>
    </location>
</feature>
<comment type="similarity">
    <text evidence="9">Belongs to the drug/metabolite transporter (DMT) superfamily. Small multidrug resistance (SMR) (TC 2.A.7.1) family.</text>
</comment>
<dbReference type="GO" id="GO:0005886">
    <property type="term" value="C:plasma membrane"/>
    <property type="evidence" value="ECO:0007669"/>
    <property type="project" value="UniProtKB-SubCell"/>
</dbReference>
<evidence type="ECO:0000256" key="6">
    <source>
        <dbReference type="ARBA" id="ARBA00022692"/>
    </source>
</evidence>
<evidence type="ECO:0000256" key="9">
    <source>
        <dbReference type="RuleBase" id="RU003942"/>
    </source>
</evidence>
<proteinExistence type="inferred from homology"/>
<evidence type="ECO:0000256" key="7">
    <source>
        <dbReference type="ARBA" id="ARBA00022989"/>
    </source>
</evidence>
<sequence>MLNVSKPVAYVILAFSIVCEIIGTICLEACNGFENKTLTVILILCYLVAFTLFSKILHIIDLAVGYATWTAAGAIGCSVLGLVLFDQELSIAGWISIFTLAIGVFLLNLFGTPKEDK</sequence>
<dbReference type="Gene3D" id="1.10.3730.20">
    <property type="match status" value="1"/>
</dbReference>
<keyword evidence="5" id="KW-0997">Cell inner membrane</keyword>
<evidence type="ECO:0000256" key="3">
    <source>
        <dbReference type="ARBA" id="ARBA00021114"/>
    </source>
</evidence>
<dbReference type="EMBL" id="JACRYT010000019">
    <property type="protein sequence ID" value="MBC6680832.1"/>
    <property type="molecule type" value="Genomic_DNA"/>
</dbReference>
<dbReference type="InterPro" id="IPR045324">
    <property type="entry name" value="Small_multidrug_res"/>
</dbReference>
<keyword evidence="6 9" id="KW-0812">Transmembrane</keyword>
<dbReference type="PANTHER" id="PTHR30561:SF6">
    <property type="entry name" value="SPERMIDINE EXPORT PROTEIN MDTI"/>
    <property type="match status" value="1"/>
</dbReference>
<protein>
    <recommendedName>
        <fullName evidence="3">Spermidine export protein MdtI</fullName>
    </recommendedName>
</protein>
<evidence type="ECO:0000256" key="1">
    <source>
        <dbReference type="ARBA" id="ARBA00004429"/>
    </source>
</evidence>
<dbReference type="GO" id="GO:0015220">
    <property type="term" value="F:choline transmembrane transporter activity"/>
    <property type="evidence" value="ECO:0007669"/>
    <property type="project" value="TreeGrafter"/>
</dbReference>
<comment type="caution">
    <text evidence="11">The sequence shown here is derived from an EMBL/GenBank/DDBJ whole genome shotgun (WGS) entry which is preliminary data.</text>
</comment>
<evidence type="ECO:0000313" key="12">
    <source>
        <dbReference type="Proteomes" id="UP000602647"/>
    </source>
</evidence>
<dbReference type="PANTHER" id="PTHR30561">
    <property type="entry name" value="SMR FAMILY PROTON-DEPENDENT DRUG EFFLUX TRANSPORTER SUGE"/>
    <property type="match status" value="1"/>
</dbReference>
<feature type="transmembrane region" description="Helical" evidence="10">
    <location>
        <begin position="37"/>
        <end position="57"/>
    </location>
</feature>
<dbReference type="InterPro" id="IPR037185">
    <property type="entry name" value="EmrE-like"/>
</dbReference>
<dbReference type="GO" id="GO:0015199">
    <property type="term" value="F:amino-acid betaine transmembrane transporter activity"/>
    <property type="evidence" value="ECO:0007669"/>
    <property type="project" value="TreeGrafter"/>
</dbReference>